<accession>A0A2M7H3Z6</accession>
<evidence type="ECO:0000313" key="3">
    <source>
        <dbReference type="Proteomes" id="UP000230292"/>
    </source>
</evidence>
<feature type="non-terminal residue" evidence="2">
    <location>
        <position position="114"/>
    </location>
</feature>
<feature type="transmembrane region" description="Helical" evidence="1">
    <location>
        <begin position="89"/>
        <end position="108"/>
    </location>
</feature>
<feature type="transmembrane region" description="Helical" evidence="1">
    <location>
        <begin position="15"/>
        <end position="33"/>
    </location>
</feature>
<dbReference type="Proteomes" id="UP000230292">
    <property type="component" value="Unassembled WGS sequence"/>
</dbReference>
<reference evidence="2 3" key="1">
    <citation type="submission" date="2017-09" db="EMBL/GenBank/DDBJ databases">
        <title>Depth-based differentiation of microbial function through sediment-hosted aquifers and enrichment of novel symbionts in the deep terrestrial subsurface.</title>
        <authorList>
            <person name="Probst A.J."/>
            <person name="Ladd B."/>
            <person name="Jarett J.K."/>
            <person name="Geller-Mcgrath D.E."/>
            <person name="Sieber C.M."/>
            <person name="Emerson J.B."/>
            <person name="Anantharaman K."/>
            <person name="Thomas B.C."/>
            <person name="Malmstrom R."/>
            <person name="Stieglmeier M."/>
            <person name="Klingl A."/>
            <person name="Woyke T."/>
            <person name="Ryan C.M."/>
            <person name="Banfield J.F."/>
        </authorList>
    </citation>
    <scope>NUCLEOTIDE SEQUENCE [LARGE SCALE GENOMIC DNA]</scope>
    <source>
        <strain evidence="2">CG15_BIG_FIL_POST_REV_8_21_14_020_45_12</strain>
    </source>
</reference>
<keyword evidence="1" id="KW-1133">Transmembrane helix</keyword>
<keyword evidence="1" id="KW-0472">Membrane</keyword>
<dbReference type="EMBL" id="PFGC01000036">
    <property type="protein sequence ID" value="PIW36943.1"/>
    <property type="molecule type" value="Genomic_DNA"/>
</dbReference>
<protein>
    <submittedName>
        <fullName evidence="2">Uncharacterized protein</fullName>
    </submittedName>
</protein>
<organism evidence="2 3">
    <name type="scientific">Candidatus Kerfeldbacteria bacterium CG15_BIG_FIL_POST_REV_8_21_14_020_45_12</name>
    <dbReference type="NCBI Taxonomy" id="2014247"/>
    <lineage>
        <taxon>Bacteria</taxon>
        <taxon>Candidatus Kerfeldiibacteriota</taxon>
    </lineage>
</organism>
<keyword evidence="1" id="KW-0812">Transmembrane</keyword>
<gene>
    <name evidence="2" type="ORF">COW24_02705</name>
</gene>
<comment type="caution">
    <text evidence="2">The sequence shown here is derived from an EMBL/GenBank/DDBJ whole genome shotgun (WGS) entry which is preliminary data.</text>
</comment>
<evidence type="ECO:0000256" key="1">
    <source>
        <dbReference type="SAM" id="Phobius"/>
    </source>
</evidence>
<dbReference type="PROSITE" id="PS51257">
    <property type="entry name" value="PROKAR_LIPOPROTEIN"/>
    <property type="match status" value="1"/>
</dbReference>
<sequence>MDKVKEYFGESFRVIPFWWVVFGIGCFEVLSFAGQQFAELNTASFFVILTLVLIYSLKDLKIGVAVVLVELFVSSKGYLFSWEVAGFDLSFRLALFLVLWAAYLVWIIRERKVH</sequence>
<evidence type="ECO:0000313" key="2">
    <source>
        <dbReference type="EMBL" id="PIW36943.1"/>
    </source>
</evidence>
<dbReference type="AlphaFoldDB" id="A0A2M7H3Z6"/>
<feature type="transmembrane region" description="Helical" evidence="1">
    <location>
        <begin position="45"/>
        <end position="69"/>
    </location>
</feature>
<proteinExistence type="predicted"/>
<name>A0A2M7H3Z6_9BACT</name>